<accession>A0AA38GK26</accession>
<dbReference type="EMBL" id="JAHRHJ020000003">
    <property type="protein sequence ID" value="KAH9323867.1"/>
    <property type="molecule type" value="Genomic_DNA"/>
</dbReference>
<keyword evidence="2" id="KW-1185">Reference proteome</keyword>
<evidence type="ECO:0000313" key="1">
    <source>
        <dbReference type="EMBL" id="KAH9323867.1"/>
    </source>
</evidence>
<sequence>SLLAIGVLQDHFSRPAMFAEGRLTSCLRKLFAEMTSEGQVAKDAGEGSSSTGFLYSGKGRALRDNINGIVDPWDLFSAVCDEAPCFRGFHQQDSQEFL</sequence>
<comment type="caution">
    <text evidence="1">The sequence shown here is derived from an EMBL/GenBank/DDBJ whole genome shotgun (WGS) entry which is preliminary data.</text>
</comment>
<name>A0AA38GK26_TAXCH</name>
<dbReference type="Proteomes" id="UP000824469">
    <property type="component" value="Unassembled WGS sequence"/>
</dbReference>
<dbReference type="SUPFAM" id="SSF54001">
    <property type="entry name" value="Cysteine proteinases"/>
    <property type="match status" value="1"/>
</dbReference>
<feature type="non-terminal residue" evidence="1">
    <location>
        <position position="1"/>
    </location>
</feature>
<protein>
    <submittedName>
        <fullName evidence="1">Uncharacterized protein</fullName>
    </submittedName>
</protein>
<gene>
    <name evidence="1" type="ORF">KI387_018506</name>
</gene>
<evidence type="ECO:0000313" key="2">
    <source>
        <dbReference type="Proteomes" id="UP000824469"/>
    </source>
</evidence>
<dbReference type="Gene3D" id="3.90.70.10">
    <property type="entry name" value="Cysteine proteinases"/>
    <property type="match status" value="1"/>
</dbReference>
<organism evidence="1 2">
    <name type="scientific">Taxus chinensis</name>
    <name type="common">Chinese yew</name>
    <name type="synonym">Taxus wallichiana var. chinensis</name>
    <dbReference type="NCBI Taxonomy" id="29808"/>
    <lineage>
        <taxon>Eukaryota</taxon>
        <taxon>Viridiplantae</taxon>
        <taxon>Streptophyta</taxon>
        <taxon>Embryophyta</taxon>
        <taxon>Tracheophyta</taxon>
        <taxon>Spermatophyta</taxon>
        <taxon>Pinopsida</taxon>
        <taxon>Pinidae</taxon>
        <taxon>Conifers II</taxon>
        <taxon>Cupressales</taxon>
        <taxon>Taxaceae</taxon>
        <taxon>Taxus</taxon>
    </lineage>
</organism>
<reference evidence="1 2" key="1">
    <citation type="journal article" date="2021" name="Nat. Plants">
        <title>The Taxus genome provides insights into paclitaxel biosynthesis.</title>
        <authorList>
            <person name="Xiong X."/>
            <person name="Gou J."/>
            <person name="Liao Q."/>
            <person name="Li Y."/>
            <person name="Zhou Q."/>
            <person name="Bi G."/>
            <person name="Li C."/>
            <person name="Du R."/>
            <person name="Wang X."/>
            <person name="Sun T."/>
            <person name="Guo L."/>
            <person name="Liang H."/>
            <person name="Lu P."/>
            <person name="Wu Y."/>
            <person name="Zhang Z."/>
            <person name="Ro D.K."/>
            <person name="Shang Y."/>
            <person name="Huang S."/>
            <person name="Yan J."/>
        </authorList>
    </citation>
    <scope>NUCLEOTIDE SEQUENCE [LARGE SCALE GENOMIC DNA]</scope>
    <source>
        <strain evidence="1">Ta-2019</strain>
    </source>
</reference>
<feature type="non-terminal residue" evidence="1">
    <location>
        <position position="98"/>
    </location>
</feature>
<dbReference type="InterPro" id="IPR038765">
    <property type="entry name" value="Papain-like_cys_pep_sf"/>
</dbReference>
<proteinExistence type="predicted"/>
<dbReference type="AlphaFoldDB" id="A0AA38GK26"/>